<evidence type="ECO:0000256" key="7">
    <source>
        <dbReference type="HAMAP-Rule" id="MF_01057"/>
    </source>
</evidence>
<comment type="caution">
    <text evidence="7">Lacks conserved residue(s) required for the propagation of feature annotation.</text>
</comment>
<reference evidence="8" key="2">
    <citation type="journal article" date="2021" name="PeerJ">
        <title>Extensive microbial diversity within the chicken gut microbiome revealed by metagenomics and culture.</title>
        <authorList>
            <person name="Gilroy R."/>
            <person name="Ravi A."/>
            <person name="Getino M."/>
            <person name="Pursley I."/>
            <person name="Horton D.L."/>
            <person name="Alikhan N.F."/>
            <person name="Baker D."/>
            <person name="Gharbi K."/>
            <person name="Hall N."/>
            <person name="Watson M."/>
            <person name="Adriaenssens E.M."/>
            <person name="Foster-Nyarko E."/>
            <person name="Jarju S."/>
            <person name="Secka A."/>
            <person name="Antonio M."/>
            <person name="Oren A."/>
            <person name="Chaudhuri R.R."/>
            <person name="La Ragione R."/>
            <person name="Hildebrand F."/>
            <person name="Pallen M.J."/>
        </authorList>
    </citation>
    <scope>NUCLEOTIDE SEQUENCE</scope>
    <source>
        <strain evidence="8">CHK176-6737</strain>
    </source>
</reference>
<feature type="binding site" evidence="7">
    <location>
        <begin position="200"/>
        <end position="203"/>
    </location>
    <ligand>
        <name>substrate</name>
    </ligand>
</feature>
<dbReference type="EMBL" id="DVNM01000031">
    <property type="protein sequence ID" value="HIU69424.1"/>
    <property type="molecule type" value="Genomic_DNA"/>
</dbReference>
<accession>A0A9D1SNS4</accession>
<evidence type="ECO:0000256" key="1">
    <source>
        <dbReference type="ARBA" id="ARBA00000142"/>
    </source>
</evidence>
<sequence length="223" mass="25551">MRMRHKKNLDTRLQAVSSCLIKPGRDEWDFRVQEEKCIDLAAYFQNDNPVYLEVGCGKGGFGCTFAAEHPNCNIVCVEKAPNVIVIGCETAKKQGLKNILFLDTAAEYLTSYLPPKFAEGIFLNFSCPFPKKRQQVHRLTHPRFLEIYKTLLKDGGVICQKTDNMHFFEYSLESFSQNGFALQNISLDLHKDPPEDNIMTEYEKKFVNMGLPIYRLEATVKPE</sequence>
<reference evidence="8" key="1">
    <citation type="submission" date="2020-10" db="EMBL/GenBank/DDBJ databases">
        <authorList>
            <person name="Gilroy R."/>
        </authorList>
    </citation>
    <scope>NUCLEOTIDE SEQUENCE</scope>
    <source>
        <strain evidence="8">CHK176-6737</strain>
    </source>
</reference>
<dbReference type="HAMAP" id="MF_01057">
    <property type="entry name" value="tRNA_methyltr_TrmB"/>
    <property type="match status" value="1"/>
</dbReference>
<evidence type="ECO:0000256" key="3">
    <source>
        <dbReference type="ARBA" id="ARBA00022603"/>
    </source>
</evidence>
<comment type="function">
    <text evidence="2 7">Catalyzes the formation of N(7)-methylguanine at position 46 (m7G46) in tRNA.</text>
</comment>
<keyword evidence="5 7" id="KW-0949">S-adenosyl-L-methionine</keyword>
<comment type="caution">
    <text evidence="8">The sequence shown here is derived from an EMBL/GenBank/DDBJ whole genome shotgun (WGS) entry which is preliminary data.</text>
</comment>
<keyword evidence="4 7" id="KW-0808">Transferase</keyword>
<evidence type="ECO:0000256" key="6">
    <source>
        <dbReference type="ARBA" id="ARBA00022694"/>
    </source>
</evidence>
<dbReference type="PANTHER" id="PTHR23417">
    <property type="entry name" value="3-DEOXY-D-MANNO-OCTULOSONIC-ACID TRANSFERASE/TRNA GUANINE-N 7 - -METHYLTRANSFERASE"/>
    <property type="match status" value="1"/>
</dbReference>
<evidence type="ECO:0000313" key="8">
    <source>
        <dbReference type="EMBL" id="HIU69424.1"/>
    </source>
</evidence>
<gene>
    <name evidence="7 8" type="primary">trmB</name>
    <name evidence="8" type="ORF">IAD23_05630</name>
</gene>
<evidence type="ECO:0000256" key="2">
    <source>
        <dbReference type="ARBA" id="ARBA00003015"/>
    </source>
</evidence>
<dbReference type="GO" id="GO:0008176">
    <property type="term" value="F:tRNA (guanine(46)-N7)-methyltransferase activity"/>
    <property type="evidence" value="ECO:0007669"/>
    <property type="project" value="UniProtKB-UniRule"/>
</dbReference>
<name>A0A9D1SNS4_9FIRM</name>
<comment type="catalytic activity">
    <reaction evidence="1 7">
        <text>guanosine(46) in tRNA + S-adenosyl-L-methionine = N(7)-methylguanosine(46) in tRNA + S-adenosyl-L-homocysteine</text>
        <dbReference type="Rhea" id="RHEA:42708"/>
        <dbReference type="Rhea" id="RHEA-COMP:10188"/>
        <dbReference type="Rhea" id="RHEA-COMP:10189"/>
        <dbReference type="ChEBI" id="CHEBI:57856"/>
        <dbReference type="ChEBI" id="CHEBI:59789"/>
        <dbReference type="ChEBI" id="CHEBI:74269"/>
        <dbReference type="ChEBI" id="CHEBI:74480"/>
        <dbReference type="EC" id="2.1.1.33"/>
    </reaction>
</comment>
<dbReference type="GO" id="GO:0043527">
    <property type="term" value="C:tRNA methyltransferase complex"/>
    <property type="evidence" value="ECO:0007669"/>
    <property type="project" value="TreeGrafter"/>
</dbReference>
<feature type="binding site" evidence="7">
    <location>
        <position position="53"/>
    </location>
    <ligand>
        <name>S-adenosyl-L-methionine</name>
        <dbReference type="ChEBI" id="CHEBI:59789"/>
    </ligand>
</feature>
<dbReference type="InterPro" id="IPR055361">
    <property type="entry name" value="tRNA_methyltr_TrmB_bact"/>
</dbReference>
<dbReference type="InterPro" id="IPR029063">
    <property type="entry name" value="SAM-dependent_MTases_sf"/>
</dbReference>
<dbReference type="CDD" id="cd02440">
    <property type="entry name" value="AdoMet_MTases"/>
    <property type="match status" value="1"/>
</dbReference>
<keyword evidence="3 7" id="KW-0489">Methyltransferase</keyword>
<dbReference type="NCBIfam" id="TIGR00091">
    <property type="entry name" value="tRNA (guanosine(46)-N7)-methyltransferase TrmB"/>
    <property type="match status" value="1"/>
</dbReference>
<organism evidence="8 9">
    <name type="scientific">Candidatus Scybalenecus merdavium</name>
    <dbReference type="NCBI Taxonomy" id="2840939"/>
    <lineage>
        <taxon>Bacteria</taxon>
        <taxon>Bacillati</taxon>
        <taxon>Bacillota</taxon>
        <taxon>Clostridia</taxon>
        <taxon>Eubacteriales</taxon>
        <taxon>Oscillospiraceae</taxon>
        <taxon>Oscillospiraceae incertae sedis</taxon>
        <taxon>Candidatus Scybalenecus</taxon>
    </lineage>
</organism>
<evidence type="ECO:0000256" key="4">
    <source>
        <dbReference type="ARBA" id="ARBA00022679"/>
    </source>
</evidence>
<keyword evidence="6 7" id="KW-0819">tRNA processing</keyword>
<dbReference type="PROSITE" id="PS51625">
    <property type="entry name" value="SAM_MT_TRMB"/>
    <property type="match status" value="1"/>
</dbReference>
<proteinExistence type="inferred from homology"/>
<feature type="binding site" evidence="7">
    <location>
        <position position="78"/>
    </location>
    <ligand>
        <name>S-adenosyl-L-methionine</name>
        <dbReference type="ChEBI" id="CHEBI:59789"/>
    </ligand>
</feature>
<evidence type="ECO:0000313" key="9">
    <source>
        <dbReference type="Proteomes" id="UP000824125"/>
    </source>
</evidence>
<dbReference type="PANTHER" id="PTHR23417:SF14">
    <property type="entry name" value="PENTACOTRIPEPTIDE-REPEAT REGION OF PRORP DOMAIN-CONTAINING PROTEIN"/>
    <property type="match status" value="1"/>
</dbReference>
<dbReference type="Pfam" id="PF02390">
    <property type="entry name" value="Methyltransf_4"/>
    <property type="match status" value="1"/>
</dbReference>
<protein>
    <recommendedName>
        <fullName evidence="7">tRNA (guanine-N(7)-)-methyltransferase</fullName>
        <ecNumber evidence="7">2.1.1.33</ecNumber>
    </recommendedName>
    <alternativeName>
        <fullName evidence="7">tRNA (guanine(46)-N(7))-methyltransferase</fullName>
    </alternativeName>
    <alternativeName>
        <fullName evidence="7">tRNA(m7G46)-methyltransferase</fullName>
    </alternativeName>
</protein>
<dbReference type="AlphaFoldDB" id="A0A9D1SNS4"/>
<dbReference type="NCBIfam" id="NF001080">
    <property type="entry name" value="PRK00121.2-2"/>
    <property type="match status" value="1"/>
</dbReference>
<comment type="pathway">
    <text evidence="7">tRNA modification; N(7)-methylguanine-tRNA biosynthesis.</text>
</comment>
<comment type="similarity">
    <text evidence="7">Belongs to the class I-like SAM-binding methyltransferase superfamily. TrmB family.</text>
</comment>
<feature type="binding site" evidence="7">
    <location>
        <position position="131"/>
    </location>
    <ligand>
        <name>substrate</name>
    </ligand>
</feature>
<dbReference type="EC" id="2.1.1.33" evidence="7"/>
<dbReference type="SUPFAM" id="SSF53335">
    <property type="entry name" value="S-adenosyl-L-methionine-dependent methyltransferases"/>
    <property type="match status" value="1"/>
</dbReference>
<dbReference type="InterPro" id="IPR003358">
    <property type="entry name" value="tRNA_(Gua-N-7)_MeTrfase_Trmb"/>
</dbReference>
<dbReference type="Proteomes" id="UP000824125">
    <property type="component" value="Unassembled WGS sequence"/>
</dbReference>
<dbReference type="Gene3D" id="3.40.50.150">
    <property type="entry name" value="Vaccinia Virus protein VP39"/>
    <property type="match status" value="1"/>
</dbReference>
<feature type="binding site" evidence="7">
    <location>
        <position position="163"/>
    </location>
    <ligand>
        <name>substrate</name>
    </ligand>
</feature>
<evidence type="ECO:0000256" key="5">
    <source>
        <dbReference type="ARBA" id="ARBA00022691"/>
    </source>
</evidence>